<dbReference type="OrthoDB" id="10253408at2759"/>
<evidence type="ECO:0000256" key="2">
    <source>
        <dbReference type="ARBA" id="ARBA00022670"/>
    </source>
</evidence>
<evidence type="ECO:0000313" key="10">
    <source>
        <dbReference type="EMBL" id="KAF5738224.1"/>
    </source>
</evidence>
<evidence type="ECO:0000256" key="1">
    <source>
        <dbReference type="ARBA" id="ARBA00008455"/>
    </source>
</evidence>
<keyword evidence="4" id="KW-0788">Thiol protease</keyword>
<dbReference type="InterPro" id="IPR025660">
    <property type="entry name" value="Pept_his_AS"/>
</dbReference>
<keyword evidence="5" id="KW-1015">Disulfide bond</keyword>
<evidence type="ECO:0000259" key="9">
    <source>
        <dbReference type="SMART" id="SM00848"/>
    </source>
</evidence>
<reference evidence="10 11" key="1">
    <citation type="journal article" date="2020" name="Nat. Commun.">
        <title>Genome of Tripterygium wilfordii and identification of cytochrome P450 involved in triptolide biosynthesis.</title>
        <authorList>
            <person name="Tu L."/>
            <person name="Su P."/>
            <person name="Zhang Z."/>
            <person name="Gao L."/>
            <person name="Wang J."/>
            <person name="Hu T."/>
            <person name="Zhou J."/>
            <person name="Zhang Y."/>
            <person name="Zhao Y."/>
            <person name="Liu Y."/>
            <person name="Song Y."/>
            <person name="Tong Y."/>
            <person name="Lu Y."/>
            <person name="Yang J."/>
            <person name="Xu C."/>
            <person name="Jia M."/>
            <person name="Peters R.J."/>
            <person name="Huang L."/>
            <person name="Gao W."/>
        </authorList>
    </citation>
    <scope>NUCLEOTIDE SEQUENCE [LARGE SCALE GENOMIC DNA]</scope>
    <source>
        <strain evidence="11">cv. XIE 37</strain>
        <tissue evidence="10">Leaf</tissue>
    </source>
</reference>
<dbReference type="PROSITE" id="PS00640">
    <property type="entry name" value="THIOL_PROTEASE_ASN"/>
    <property type="match status" value="1"/>
</dbReference>
<dbReference type="Proteomes" id="UP000593562">
    <property type="component" value="Unassembled WGS sequence"/>
</dbReference>
<feature type="signal peptide" evidence="7">
    <location>
        <begin position="1"/>
        <end position="19"/>
    </location>
</feature>
<dbReference type="AlphaFoldDB" id="A0A7J7CW29"/>
<keyword evidence="3" id="KW-0378">Hydrolase</keyword>
<keyword evidence="2" id="KW-0645">Protease</keyword>
<dbReference type="FunFam" id="3.90.70.10:FF:000068">
    <property type="entry name" value="Cysteine protease 1"/>
    <property type="match status" value="1"/>
</dbReference>
<dbReference type="PANTHER" id="PTHR12411">
    <property type="entry name" value="CYSTEINE PROTEASE FAMILY C1-RELATED"/>
    <property type="match status" value="1"/>
</dbReference>
<dbReference type="InterPro" id="IPR013128">
    <property type="entry name" value="Peptidase_C1A"/>
</dbReference>
<dbReference type="SMART" id="SM00848">
    <property type="entry name" value="Inhibitor_I29"/>
    <property type="match status" value="1"/>
</dbReference>
<dbReference type="InterPro" id="IPR013201">
    <property type="entry name" value="Prot_inhib_I29"/>
</dbReference>
<evidence type="ECO:0000256" key="6">
    <source>
        <dbReference type="ARBA" id="ARBA00023180"/>
    </source>
</evidence>
<proteinExistence type="inferred from homology"/>
<dbReference type="InterPro" id="IPR000169">
    <property type="entry name" value="Pept_cys_AS"/>
</dbReference>
<feature type="chain" id="PRO_5029632852" evidence="7">
    <location>
        <begin position="20"/>
        <end position="376"/>
    </location>
</feature>
<keyword evidence="6" id="KW-0325">Glycoprotein</keyword>
<evidence type="ECO:0000259" key="8">
    <source>
        <dbReference type="SMART" id="SM00645"/>
    </source>
</evidence>
<dbReference type="Pfam" id="PF00112">
    <property type="entry name" value="Peptidase_C1"/>
    <property type="match status" value="1"/>
</dbReference>
<evidence type="ECO:0000256" key="4">
    <source>
        <dbReference type="ARBA" id="ARBA00022807"/>
    </source>
</evidence>
<feature type="domain" description="Cathepsin propeptide inhibitor" evidence="9">
    <location>
        <begin position="52"/>
        <end position="108"/>
    </location>
</feature>
<dbReference type="Pfam" id="PF08246">
    <property type="entry name" value="Inhibitor_I29"/>
    <property type="match status" value="1"/>
</dbReference>
<evidence type="ECO:0000256" key="3">
    <source>
        <dbReference type="ARBA" id="ARBA00022801"/>
    </source>
</evidence>
<comment type="similarity">
    <text evidence="1">Belongs to the peptidase C1 family.</text>
</comment>
<dbReference type="FunCoup" id="A0A7J7CW29">
    <property type="interactions" value="204"/>
</dbReference>
<dbReference type="InterPro" id="IPR039417">
    <property type="entry name" value="Peptidase_C1A_papain-like"/>
</dbReference>
<accession>A0A7J7CW29</accession>
<dbReference type="GO" id="GO:0006508">
    <property type="term" value="P:proteolysis"/>
    <property type="evidence" value="ECO:0007669"/>
    <property type="project" value="UniProtKB-KW"/>
</dbReference>
<dbReference type="EMBL" id="JAAARO010000013">
    <property type="protein sequence ID" value="KAF5738224.1"/>
    <property type="molecule type" value="Genomic_DNA"/>
</dbReference>
<dbReference type="SMART" id="SM00645">
    <property type="entry name" value="Pept_C1"/>
    <property type="match status" value="1"/>
</dbReference>
<dbReference type="Gene3D" id="3.90.70.10">
    <property type="entry name" value="Cysteine proteinases"/>
    <property type="match status" value="1"/>
</dbReference>
<gene>
    <name evidence="10" type="ORF">HS088_TW13G01120</name>
</gene>
<comment type="caution">
    <text evidence="10">The sequence shown here is derived from an EMBL/GenBank/DDBJ whole genome shotgun (WGS) entry which is preliminary data.</text>
</comment>
<dbReference type="InParanoid" id="A0A7J7CW29"/>
<feature type="domain" description="Peptidase C1A papain C-terminal" evidence="8">
    <location>
        <begin position="141"/>
        <end position="355"/>
    </location>
</feature>
<keyword evidence="7" id="KW-0732">Signal</keyword>
<sequence length="376" mass="42170">MAKMVLSLLFFLFFTSSLASSDMSIINYNTNHPNHAQKNSSWRSEEEVRSVYQWWLAKHGRVYNGVEEQEKRFGVFKDNLRFIDEHNSENRMYRVGLTRFADLTNEEYRALYSGTRSDAKRRLMKSKNASNRYVFRASDKLPESVDWREEGAVGPIKDQGTCGSCWAFSTIAAVEAINKIATGDLISLSEQELVDCDRTENQGCNGGLMDYAFRFIMDNGGIDTDQDYPYQGSNGRCDPVRKNAKVVSIDGYEDVPQSDEKSLQKAVAHQPVSVAIEAGGRAFQLYQSGVFTGECGSALDHGVVIVGYGTEDGVDYWIVRNSWSTNWGESGYIRIQRNVGDTGKCGIAMESSYPVKEIQSSATFNWFNVNTQISSA</sequence>
<dbReference type="PROSITE" id="PS00639">
    <property type="entry name" value="THIOL_PROTEASE_HIS"/>
    <property type="match status" value="1"/>
</dbReference>
<keyword evidence="11" id="KW-1185">Reference proteome</keyword>
<protein>
    <submittedName>
        <fullName evidence="10">Cysteine proteinase RD21a-like</fullName>
    </submittedName>
</protein>
<dbReference type="InterPro" id="IPR038765">
    <property type="entry name" value="Papain-like_cys_pep_sf"/>
</dbReference>
<name>A0A7J7CW29_TRIWF</name>
<dbReference type="SUPFAM" id="SSF54001">
    <property type="entry name" value="Cysteine proteinases"/>
    <property type="match status" value="1"/>
</dbReference>
<evidence type="ECO:0000313" key="11">
    <source>
        <dbReference type="Proteomes" id="UP000593562"/>
    </source>
</evidence>
<dbReference type="PROSITE" id="PS00139">
    <property type="entry name" value="THIOL_PROTEASE_CYS"/>
    <property type="match status" value="1"/>
</dbReference>
<evidence type="ECO:0000256" key="7">
    <source>
        <dbReference type="SAM" id="SignalP"/>
    </source>
</evidence>
<dbReference type="GO" id="GO:0008234">
    <property type="term" value="F:cysteine-type peptidase activity"/>
    <property type="evidence" value="ECO:0007669"/>
    <property type="project" value="UniProtKB-KW"/>
</dbReference>
<organism evidence="10 11">
    <name type="scientific">Tripterygium wilfordii</name>
    <name type="common">Thunder God vine</name>
    <dbReference type="NCBI Taxonomy" id="458696"/>
    <lineage>
        <taxon>Eukaryota</taxon>
        <taxon>Viridiplantae</taxon>
        <taxon>Streptophyta</taxon>
        <taxon>Embryophyta</taxon>
        <taxon>Tracheophyta</taxon>
        <taxon>Spermatophyta</taxon>
        <taxon>Magnoliopsida</taxon>
        <taxon>eudicotyledons</taxon>
        <taxon>Gunneridae</taxon>
        <taxon>Pentapetalae</taxon>
        <taxon>rosids</taxon>
        <taxon>fabids</taxon>
        <taxon>Celastrales</taxon>
        <taxon>Celastraceae</taxon>
        <taxon>Tripterygium</taxon>
    </lineage>
</organism>
<dbReference type="PRINTS" id="PR00705">
    <property type="entry name" value="PAPAIN"/>
</dbReference>
<dbReference type="InterPro" id="IPR000668">
    <property type="entry name" value="Peptidase_C1A_C"/>
</dbReference>
<dbReference type="CDD" id="cd02248">
    <property type="entry name" value="Peptidase_C1A"/>
    <property type="match status" value="1"/>
</dbReference>
<evidence type="ECO:0000256" key="5">
    <source>
        <dbReference type="ARBA" id="ARBA00023157"/>
    </source>
</evidence>
<dbReference type="InterPro" id="IPR025661">
    <property type="entry name" value="Pept_asp_AS"/>
</dbReference>